<dbReference type="Proteomes" id="UP001523566">
    <property type="component" value="Unassembled WGS sequence"/>
</dbReference>
<feature type="transmembrane region" description="Helical" evidence="1">
    <location>
        <begin position="105"/>
        <end position="130"/>
    </location>
</feature>
<dbReference type="EMBL" id="JAMZFW010000002">
    <property type="protein sequence ID" value="MCP1101229.1"/>
    <property type="molecule type" value="Genomic_DNA"/>
</dbReference>
<keyword evidence="1" id="KW-1133">Transmembrane helix</keyword>
<comment type="caution">
    <text evidence="2">The sequence shown here is derived from an EMBL/GenBank/DDBJ whole genome shotgun (WGS) entry which is preliminary data.</text>
</comment>
<feature type="transmembrane region" description="Helical" evidence="1">
    <location>
        <begin position="142"/>
        <end position="161"/>
    </location>
</feature>
<evidence type="ECO:0000256" key="1">
    <source>
        <dbReference type="SAM" id="Phobius"/>
    </source>
</evidence>
<dbReference type="RefSeq" id="WP_262065011.1">
    <property type="nucleotide sequence ID" value="NZ_JAMXOD010000002.1"/>
</dbReference>
<accession>A0ABT1E6L3</accession>
<evidence type="ECO:0000313" key="2">
    <source>
        <dbReference type="EMBL" id="MCP1101229.1"/>
    </source>
</evidence>
<evidence type="ECO:0000313" key="3">
    <source>
        <dbReference type="Proteomes" id="UP001523566"/>
    </source>
</evidence>
<proteinExistence type="predicted"/>
<dbReference type="Pfam" id="PF07314">
    <property type="entry name" value="Lit"/>
    <property type="match status" value="1"/>
</dbReference>
<keyword evidence="1" id="KW-0812">Transmembrane</keyword>
<organism evidence="2 3">
    <name type="scientific">Aequitasia blattaphilus</name>
    <dbReference type="NCBI Taxonomy" id="2949332"/>
    <lineage>
        <taxon>Bacteria</taxon>
        <taxon>Bacillati</taxon>
        <taxon>Bacillota</taxon>
        <taxon>Clostridia</taxon>
        <taxon>Lachnospirales</taxon>
        <taxon>Lachnospiraceae</taxon>
        <taxon>Aequitasia</taxon>
    </lineage>
</organism>
<keyword evidence="1" id="KW-0472">Membrane</keyword>
<dbReference type="NCBIfam" id="TIGR01906">
    <property type="entry name" value="integ_TIGR01906"/>
    <property type="match status" value="1"/>
</dbReference>
<reference evidence="2 3" key="1">
    <citation type="journal article" date="2022" name="Genome Biol. Evol.">
        <title>Host diet, physiology and behaviors set the stage for Lachnospiraceae cladogenesis.</title>
        <authorList>
            <person name="Vera-Ponce De Leon A."/>
            <person name="Schneider M."/>
            <person name="Jahnes B.C."/>
            <person name="Sadowski V."/>
            <person name="Camuy-Velez L.A."/>
            <person name="Duan J."/>
            <person name="Sabree Z.L."/>
        </authorList>
    </citation>
    <scope>NUCLEOTIDE SEQUENCE [LARGE SCALE GENOMIC DNA]</scope>
    <source>
        <strain evidence="2 3">PAL113</strain>
    </source>
</reference>
<dbReference type="InterPro" id="IPR010178">
    <property type="entry name" value="Lit"/>
</dbReference>
<feature type="transmembrane region" description="Helical" evidence="1">
    <location>
        <begin position="7"/>
        <end position="30"/>
    </location>
</feature>
<name>A0ABT1E6L3_9FIRM</name>
<protein>
    <submittedName>
        <fullName evidence="2">TIGR01906 family membrane protein</fullName>
    </submittedName>
</protein>
<sequence length="235" mass="27540">MKKKIEFLFSTIAMVLLIFVILITSFQMAIYGDTEYNFYKKQYEKYEVTKDLDMKIEDVMTVTRYMMDYLIGREETLSIETTVEGKSQDFFNEQDRLHMKDVQDLFLGGLFLRNIALILLIGMIAALILFKADLKYMLPRAFLLAFGVIGGLTVIIGILFATDFTKYFTIFHEMFFTNDLWVFDPETDYMIRMLPEGFFYGILGRIGRFFGFSLGLPLIISIVMIRMNNKTYKTY</sequence>
<keyword evidence="3" id="KW-1185">Reference proteome</keyword>
<gene>
    <name evidence="2" type="ORF">NK125_02235</name>
</gene>
<feature type="transmembrane region" description="Helical" evidence="1">
    <location>
        <begin position="198"/>
        <end position="225"/>
    </location>
</feature>